<dbReference type="RefSeq" id="WP_044582702.1">
    <property type="nucleotide sequence ID" value="NZ_BAABDR010000100.1"/>
</dbReference>
<dbReference type="GO" id="GO:0003677">
    <property type="term" value="F:DNA binding"/>
    <property type="evidence" value="ECO:0007669"/>
    <property type="project" value="UniProtKB-KW"/>
</dbReference>
<dbReference type="GeneID" id="32474398"/>
<keyword evidence="3" id="KW-1185">Reference proteome</keyword>
<gene>
    <name evidence="2" type="ORF">J2Z30_008721</name>
    <name evidence="1" type="ORF">SIRAN105</name>
</gene>
<evidence type="ECO:0000313" key="2">
    <source>
        <dbReference type="EMBL" id="MBP2067654.1"/>
    </source>
</evidence>
<dbReference type="HOGENOM" id="CLU_2496595_0_0_11"/>
<evidence type="ECO:0000313" key="3">
    <source>
        <dbReference type="Proteomes" id="UP000756710"/>
    </source>
</evidence>
<sequence length="86" mass="9225">MVGAHLHERGHRHIGIVGGHPWASTALDRAGGCRGYLAERNVHLPDTHLLHYGFDVAAGRRAAEALLGLTPRPTAAPTWHATCPSH</sequence>
<dbReference type="SUPFAM" id="SSF53822">
    <property type="entry name" value="Periplasmic binding protein-like I"/>
    <property type="match status" value="1"/>
</dbReference>
<protein>
    <submittedName>
        <fullName evidence="2">DNA-binding LacI/PurR family transcriptional regulator</fullName>
    </submittedName>
    <submittedName>
        <fullName evidence="1">LacI family transcriptional regulator</fullName>
    </submittedName>
</protein>
<dbReference type="Gene3D" id="3.40.50.2300">
    <property type="match status" value="1"/>
</dbReference>
<dbReference type="InterPro" id="IPR028082">
    <property type="entry name" value="Peripla_BP_I"/>
</dbReference>
<accession>A0A061AE84</accession>
<dbReference type="EMBL" id="LK022849">
    <property type="protein sequence ID" value="CDR18212.1"/>
    <property type="molecule type" value="Genomic_DNA"/>
</dbReference>
<dbReference type="AlphaFoldDB" id="A0A061AE84"/>
<keyword evidence="2" id="KW-0238">DNA-binding</keyword>
<proteinExistence type="predicted"/>
<reference evidence="1" key="1">
    <citation type="submission" date="2014-05" db="EMBL/GenBank/DDBJ databases">
        <authorList>
            <person name="Horn Fabian"/>
        </authorList>
    </citation>
    <scope>NUCLEOTIDE SEQUENCE</scope>
</reference>
<evidence type="ECO:0000313" key="1">
    <source>
        <dbReference type="EMBL" id="CDR18212.1"/>
    </source>
</evidence>
<dbReference type="EMBL" id="JAGGLR010000032">
    <property type="protein sequence ID" value="MBP2067654.1"/>
    <property type="molecule type" value="Genomic_DNA"/>
</dbReference>
<dbReference type="Proteomes" id="UP000756710">
    <property type="component" value="Unassembled WGS sequence"/>
</dbReference>
<reference evidence="2 3" key="2">
    <citation type="submission" date="2021-03" db="EMBL/GenBank/DDBJ databases">
        <title>Genomic Encyclopedia of Type Strains, Phase IV (KMG-IV): sequencing the most valuable type-strain genomes for metagenomic binning, comparative biology and taxonomic classification.</title>
        <authorList>
            <person name="Goeker M."/>
        </authorList>
    </citation>
    <scope>NUCLEOTIDE SEQUENCE [LARGE SCALE GENOMIC DNA]</scope>
    <source>
        <strain evidence="2 3">DSM 41954</strain>
    </source>
</reference>
<organism evidence="1">
    <name type="scientific">Streptomyces iranensis</name>
    <dbReference type="NCBI Taxonomy" id="576784"/>
    <lineage>
        <taxon>Bacteria</taxon>
        <taxon>Bacillati</taxon>
        <taxon>Actinomycetota</taxon>
        <taxon>Actinomycetes</taxon>
        <taxon>Kitasatosporales</taxon>
        <taxon>Streptomycetaceae</taxon>
        <taxon>Streptomyces</taxon>
        <taxon>Streptomyces violaceusniger group</taxon>
    </lineage>
</organism>
<name>A0A061AE84_9ACTN</name>